<comment type="subunit">
    <text evidence="2">Monomer.</text>
</comment>
<organism evidence="7 8">
    <name type="scientific">Bacteroides thetaiotaomicron</name>
    <dbReference type="NCBI Taxonomy" id="818"/>
    <lineage>
        <taxon>Bacteria</taxon>
        <taxon>Pseudomonadati</taxon>
        <taxon>Bacteroidota</taxon>
        <taxon>Bacteroidia</taxon>
        <taxon>Bacteroidales</taxon>
        <taxon>Bacteroidaceae</taxon>
        <taxon>Bacteroides</taxon>
    </lineage>
</organism>
<dbReference type="Proteomes" id="UP000095576">
    <property type="component" value="Unassembled WGS sequence"/>
</dbReference>
<dbReference type="Gene3D" id="2.70.98.10">
    <property type="match status" value="1"/>
</dbReference>
<dbReference type="InterPro" id="IPR014718">
    <property type="entry name" value="GH-type_carb-bd"/>
</dbReference>
<dbReference type="InterPro" id="IPR029486">
    <property type="entry name" value="GH97_N"/>
</dbReference>
<dbReference type="PANTHER" id="PTHR35803:SF3">
    <property type="entry name" value="ALPHA-GLUCOSIDASE"/>
    <property type="match status" value="1"/>
</dbReference>
<feature type="domain" description="Glycosyl-hydrolase 97 catalytic" evidence="4">
    <location>
        <begin position="310"/>
        <end position="452"/>
    </location>
</feature>
<gene>
    <name evidence="7" type="ORF">ERS852511_04106</name>
</gene>
<reference evidence="7 8" key="1">
    <citation type="submission" date="2015-09" db="EMBL/GenBank/DDBJ databases">
        <authorList>
            <consortium name="Pathogen Informatics"/>
        </authorList>
    </citation>
    <scope>NUCLEOTIDE SEQUENCE [LARGE SCALE GENOMIC DNA]</scope>
    <source>
        <strain evidence="7 8">2789STDY5834899</strain>
    </source>
</reference>
<evidence type="ECO:0000259" key="6">
    <source>
        <dbReference type="Pfam" id="PF14509"/>
    </source>
</evidence>
<dbReference type="InterPro" id="IPR029483">
    <property type="entry name" value="GH97_C"/>
</dbReference>
<proteinExistence type="predicted"/>
<dbReference type="Pfam" id="PF10566">
    <property type="entry name" value="Glyco_hydro_97"/>
    <property type="match status" value="1"/>
</dbReference>
<keyword evidence="7" id="KW-0326">Glycosidase</keyword>
<dbReference type="InterPro" id="IPR017853">
    <property type="entry name" value="GH"/>
</dbReference>
<dbReference type="EMBL" id="CZAP01000020">
    <property type="protein sequence ID" value="CUQ04194.1"/>
    <property type="molecule type" value="Genomic_DNA"/>
</dbReference>
<dbReference type="SUPFAM" id="SSF51445">
    <property type="entry name" value="(Trans)glycosidases"/>
    <property type="match status" value="1"/>
</dbReference>
<evidence type="ECO:0000259" key="5">
    <source>
        <dbReference type="Pfam" id="PF14508"/>
    </source>
</evidence>
<feature type="domain" description="Glycosyl-hydrolase 97 C-terminal oligomerisation" evidence="6">
    <location>
        <begin position="534"/>
        <end position="628"/>
    </location>
</feature>
<dbReference type="EC" id="3.2.1.22" evidence="7"/>
<dbReference type="AlphaFoldDB" id="A0A174T295"/>
<dbReference type="Pfam" id="PF14508">
    <property type="entry name" value="GH97_N"/>
    <property type="match status" value="1"/>
</dbReference>
<sequence length="647" mass="75270">MRTIYLFFSFFILSIFSVFGSIVDVEKTHIRITSPDSLIHFHFYQRMDSDEQYHLYYSISYKDKVIIKESRMGLELDNKVWELALAEDIQRKDRWYYDLIFRTVEYKNCRNNWKPLYGERGLITDNWNGALLKFEKSNNSGYSMDIEIRVYNEGVAFRYLFPEHPNAIYHKVIADDTEYTFEKGAQTWCASWAQGIYKQLSIPEWKGIYERPMTIGLPNGLWVSIADADVADWCLSRFKKNIQKQNTISTDMYDVVDVVTPGKTPWKAILIAETPGKLLDNNDMILNLNQDCTLDFSWVKPGKILREITLTTENAIECIDFCVEHNLQYILFDGGWYGHATTFRADASYVSVPIDLAKVIAYGKERGIGVWLYVNQHALQKHAKTLFPLYREWGIVGLKFGFVQYATHRWSVWMHDLVKLAAENQLMVNIHDEYRPSGFSRTYPNLLTQEGIRGNEEFPDATHNTILPFTRLISGAADYTICYYDKRLKTTHAHQLAASVIFYSPLQTLFWYDKPSFYNNEPEITFFENLPTVFDDSTVLLGEPGKQVFMARRKKDDWFVGGITNNNGSNEIITLNFLEPDKTYLAIVYTDDENERTSTHVKCSSFLTDSSQQMKFKLKPSGGVAIHFVPVMRGERIKYKKYKGQWL</sequence>
<dbReference type="InterPro" id="IPR052720">
    <property type="entry name" value="Glycosyl_hydrolase_97"/>
</dbReference>
<evidence type="ECO:0000256" key="3">
    <source>
        <dbReference type="ARBA" id="ARBA00022837"/>
    </source>
</evidence>
<dbReference type="Gene3D" id="3.20.20.70">
    <property type="entry name" value="Aldolase class I"/>
    <property type="match status" value="1"/>
</dbReference>
<evidence type="ECO:0000256" key="2">
    <source>
        <dbReference type="ARBA" id="ARBA00011245"/>
    </source>
</evidence>
<dbReference type="GO" id="GO:0030246">
    <property type="term" value="F:carbohydrate binding"/>
    <property type="evidence" value="ECO:0007669"/>
    <property type="project" value="InterPro"/>
</dbReference>
<dbReference type="PANTHER" id="PTHR35803">
    <property type="entry name" value="GLUCAN 1,4-ALPHA-GLUCOSIDASE SUSB-RELATED"/>
    <property type="match status" value="1"/>
</dbReference>
<evidence type="ECO:0000259" key="4">
    <source>
        <dbReference type="Pfam" id="PF10566"/>
    </source>
</evidence>
<keyword evidence="3" id="KW-0106">Calcium</keyword>
<dbReference type="InterPro" id="IPR013785">
    <property type="entry name" value="Aldolase_TIM"/>
</dbReference>
<feature type="domain" description="Glycosyl-hydrolase 97 N-terminal" evidence="5">
    <location>
        <begin position="32"/>
        <end position="290"/>
    </location>
</feature>
<evidence type="ECO:0000313" key="8">
    <source>
        <dbReference type="Proteomes" id="UP000095576"/>
    </source>
</evidence>
<dbReference type="InterPro" id="IPR019563">
    <property type="entry name" value="GH97_catalytic"/>
</dbReference>
<keyword evidence="7" id="KW-0378">Hydrolase</keyword>
<comment type="cofactor">
    <cofactor evidence="1">
        <name>Ca(2+)</name>
        <dbReference type="ChEBI" id="CHEBI:29108"/>
    </cofactor>
</comment>
<accession>A0A174T295</accession>
<dbReference type="Pfam" id="PF14509">
    <property type="entry name" value="GH97_C"/>
    <property type="match status" value="1"/>
</dbReference>
<evidence type="ECO:0000256" key="1">
    <source>
        <dbReference type="ARBA" id="ARBA00001913"/>
    </source>
</evidence>
<dbReference type="GO" id="GO:0004557">
    <property type="term" value="F:alpha-galactosidase activity"/>
    <property type="evidence" value="ECO:0007669"/>
    <property type="project" value="UniProtKB-EC"/>
</dbReference>
<name>A0A174T295_BACT4</name>
<dbReference type="RefSeq" id="WP_055300677.1">
    <property type="nucleotide sequence ID" value="NZ_CZAP01000020.1"/>
</dbReference>
<evidence type="ECO:0000313" key="7">
    <source>
        <dbReference type="EMBL" id="CUQ04194.1"/>
    </source>
</evidence>
<protein>
    <submittedName>
        <fullName evidence="7">Glycoside hydrolase</fullName>
        <ecNumber evidence="7">3.2.1.22</ecNumber>
    </submittedName>
</protein>